<dbReference type="InParanoid" id="A0A0D0ACY9"/>
<evidence type="ECO:0000313" key="1">
    <source>
        <dbReference type="EMBL" id="KIK48085.1"/>
    </source>
</evidence>
<organism evidence="1 2">
    <name type="scientific">Suillus luteus UH-Slu-Lm8-n1</name>
    <dbReference type="NCBI Taxonomy" id="930992"/>
    <lineage>
        <taxon>Eukaryota</taxon>
        <taxon>Fungi</taxon>
        <taxon>Dikarya</taxon>
        <taxon>Basidiomycota</taxon>
        <taxon>Agaricomycotina</taxon>
        <taxon>Agaricomycetes</taxon>
        <taxon>Agaricomycetidae</taxon>
        <taxon>Boletales</taxon>
        <taxon>Suillineae</taxon>
        <taxon>Suillaceae</taxon>
        <taxon>Suillus</taxon>
    </lineage>
</organism>
<protein>
    <submittedName>
        <fullName evidence="1">Uncharacterized protein</fullName>
    </submittedName>
</protein>
<dbReference type="Proteomes" id="UP000054485">
    <property type="component" value="Unassembled WGS sequence"/>
</dbReference>
<dbReference type="EMBL" id="KN835141">
    <property type="protein sequence ID" value="KIK48085.1"/>
    <property type="molecule type" value="Genomic_DNA"/>
</dbReference>
<dbReference type="HOGENOM" id="CLU_2723868_0_0_1"/>
<proteinExistence type="predicted"/>
<accession>A0A0D0ACY9</accession>
<name>A0A0D0ACY9_9AGAM</name>
<evidence type="ECO:0000313" key="2">
    <source>
        <dbReference type="Proteomes" id="UP000054485"/>
    </source>
</evidence>
<keyword evidence="2" id="KW-1185">Reference proteome</keyword>
<dbReference type="AlphaFoldDB" id="A0A0D0ACY9"/>
<gene>
    <name evidence="1" type="ORF">CY34DRAFT_798723</name>
</gene>
<reference evidence="2" key="2">
    <citation type="submission" date="2015-01" db="EMBL/GenBank/DDBJ databases">
        <title>Evolutionary Origins and Diversification of the Mycorrhizal Mutualists.</title>
        <authorList>
            <consortium name="DOE Joint Genome Institute"/>
            <consortium name="Mycorrhizal Genomics Consortium"/>
            <person name="Kohler A."/>
            <person name="Kuo A."/>
            <person name="Nagy L.G."/>
            <person name="Floudas D."/>
            <person name="Copeland A."/>
            <person name="Barry K.W."/>
            <person name="Cichocki N."/>
            <person name="Veneault-Fourrey C."/>
            <person name="LaButti K."/>
            <person name="Lindquist E.A."/>
            <person name="Lipzen A."/>
            <person name="Lundell T."/>
            <person name="Morin E."/>
            <person name="Murat C."/>
            <person name="Riley R."/>
            <person name="Ohm R."/>
            <person name="Sun H."/>
            <person name="Tunlid A."/>
            <person name="Henrissat B."/>
            <person name="Grigoriev I.V."/>
            <person name="Hibbett D.S."/>
            <person name="Martin F."/>
        </authorList>
    </citation>
    <scope>NUCLEOTIDE SEQUENCE [LARGE SCALE GENOMIC DNA]</scope>
    <source>
        <strain evidence="2">UH-Slu-Lm8-n1</strain>
    </source>
</reference>
<reference evidence="1 2" key="1">
    <citation type="submission" date="2014-04" db="EMBL/GenBank/DDBJ databases">
        <authorList>
            <consortium name="DOE Joint Genome Institute"/>
            <person name="Kuo A."/>
            <person name="Ruytinx J."/>
            <person name="Rineau F."/>
            <person name="Colpaert J."/>
            <person name="Kohler A."/>
            <person name="Nagy L.G."/>
            <person name="Floudas D."/>
            <person name="Copeland A."/>
            <person name="Barry K.W."/>
            <person name="Cichocki N."/>
            <person name="Veneault-Fourrey C."/>
            <person name="LaButti K."/>
            <person name="Lindquist E.A."/>
            <person name="Lipzen A."/>
            <person name="Lundell T."/>
            <person name="Morin E."/>
            <person name="Murat C."/>
            <person name="Sun H."/>
            <person name="Tunlid A."/>
            <person name="Henrissat B."/>
            <person name="Grigoriev I.V."/>
            <person name="Hibbett D.S."/>
            <person name="Martin F."/>
            <person name="Nordberg H.P."/>
            <person name="Cantor M.N."/>
            <person name="Hua S.X."/>
        </authorList>
    </citation>
    <scope>NUCLEOTIDE SEQUENCE [LARGE SCALE GENOMIC DNA]</scope>
    <source>
        <strain evidence="1 2">UH-Slu-Lm8-n1</strain>
    </source>
</reference>
<sequence>MLSNINVICFQDIFYPISTLSCFNLFQAVSTRYYKVPDGGPGDSMSMIRRSAARAVKQPCNSLIGEYELSCL</sequence>